<evidence type="ECO:0000256" key="6">
    <source>
        <dbReference type="ARBA" id="ARBA00023136"/>
    </source>
</evidence>
<comment type="subcellular location">
    <subcellularLocation>
        <location evidence="1">Membrane</location>
        <topology evidence="1">Single-pass type I membrane protein</topology>
    </subcellularLocation>
</comment>
<dbReference type="Proteomes" id="UP000694542">
    <property type="component" value="Chromosome 20"/>
</dbReference>
<feature type="region of interest" description="Disordered" evidence="8">
    <location>
        <begin position="29"/>
        <end position="65"/>
    </location>
</feature>
<dbReference type="AlphaFoldDB" id="A0A8C0QEF9"/>
<feature type="compositionally biased region" description="Pro residues" evidence="8">
    <location>
        <begin position="132"/>
        <end position="147"/>
    </location>
</feature>
<feature type="chain" id="PRO_5034717267" evidence="10">
    <location>
        <begin position="29"/>
        <end position="366"/>
    </location>
</feature>
<evidence type="ECO:0000256" key="9">
    <source>
        <dbReference type="SAM" id="Phobius"/>
    </source>
</evidence>
<reference evidence="11" key="1">
    <citation type="submission" date="2018-10" db="EMBL/GenBank/DDBJ databases">
        <title>De novo assembly of a Great Dane genome.</title>
        <authorList>
            <person name="Kidd J.M."/>
            <person name="Pendleton A.L."/>
            <person name="Shen F."/>
            <person name="Emery S."/>
        </authorList>
    </citation>
    <scope>NUCLEOTIDE SEQUENCE [LARGE SCALE GENOMIC DNA]</scope>
    <source>
        <strain evidence="11">Great Dane</strain>
    </source>
</reference>
<keyword evidence="7" id="KW-0325">Glycoprotein</keyword>
<feature type="compositionally biased region" description="Gly residues" evidence="8">
    <location>
        <begin position="186"/>
        <end position="195"/>
    </location>
</feature>
<reference evidence="11" key="2">
    <citation type="submission" date="2025-08" db="UniProtKB">
        <authorList>
            <consortium name="Ensembl"/>
        </authorList>
    </citation>
    <scope>IDENTIFICATION</scope>
</reference>
<feature type="compositionally biased region" description="Polar residues" evidence="8">
    <location>
        <begin position="44"/>
        <end position="60"/>
    </location>
</feature>
<dbReference type="Ensembl" id="ENSCAFT00040012699.1">
    <property type="protein sequence ID" value="ENSCAFP00040011009.1"/>
    <property type="gene ID" value="ENSCAFG00040006830.1"/>
</dbReference>
<feature type="compositionally biased region" description="Low complexity" evidence="8">
    <location>
        <begin position="148"/>
        <end position="167"/>
    </location>
</feature>
<feature type="transmembrane region" description="Helical" evidence="9">
    <location>
        <begin position="71"/>
        <end position="91"/>
    </location>
</feature>
<accession>A0A8C0QEF9</accession>
<evidence type="ECO:0000256" key="2">
    <source>
        <dbReference type="ARBA" id="ARBA00006986"/>
    </source>
</evidence>
<feature type="compositionally biased region" description="Basic and acidic residues" evidence="8">
    <location>
        <begin position="241"/>
        <end position="255"/>
    </location>
</feature>
<dbReference type="PANTHER" id="PTHR28607">
    <property type="entry name" value="EXPRESSED PROTEIN"/>
    <property type="match status" value="1"/>
</dbReference>
<evidence type="ECO:0000256" key="5">
    <source>
        <dbReference type="ARBA" id="ARBA00022989"/>
    </source>
</evidence>
<evidence type="ECO:0000256" key="4">
    <source>
        <dbReference type="ARBA" id="ARBA00022729"/>
    </source>
</evidence>
<evidence type="ECO:0000313" key="11">
    <source>
        <dbReference type="Ensembl" id="ENSCAFP00040011009.1"/>
    </source>
</evidence>
<evidence type="ECO:0000313" key="12">
    <source>
        <dbReference type="Proteomes" id="UP000694542"/>
    </source>
</evidence>
<keyword evidence="5 9" id="KW-1133">Transmembrane helix</keyword>
<evidence type="ECO:0000256" key="7">
    <source>
        <dbReference type="ARBA" id="ARBA00023180"/>
    </source>
</evidence>
<keyword evidence="6 9" id="KW-0472">Membrane</keyword>
<dbReference type="PANTHER" id="PTHR28607:SF2">
    <property type="entry name" value="PROTEIN FAM174C"/>
    <property type="match status" value="1"/>
</dbReference>
<evidence type="ECO:0000256" key="8">
    <source>
        <dbReference type="SAM" id="MobiDB-lite"/>
    </source>
</evidence>
<evidence type="ECO:0000256" key="10">
    <source>
        <dbReference type="SAM" id="SignalP"/>
    </source>
</evidence>
<feature type="region of interest" description="Disordered" evidence="8">
    <location>
        <begin position="106"/>
        <end position="300"/>
    </location>
</feature>
<protein>
    <submittedName>
        <fullName evidence="11">Family with sequence similarity 174 member C</fullName>
    </submittedName>
</protein>
<feature type="signal peptide" evidence="10">
    <location>
        <begin position="1"/>
        <end position="28"/>
    </location>
</feature>
<organism evidence="11 12">
    <name type="scientific">Canis lupus familiaris</name>
    <name type="common">Dog</name>
    <name type="synonym">Canis familiaris</name>
    <dbReference type="NCBI Taxonomy" id="9615"/>
    <lineage>
        <taxon>Eukaryota</taxon>
        <taxon>Metazoa</taxon>
        <taxon>Chordata</taxon>
        <taxon>Craniata</taxon>
        <taxon>Vertebrata</taxon>
        <taxon>Euteleostomi</taxon>
        <taxon>Mammalia</taxon>
        <taxon>Eutheria</taxon>
        <taxon>Laurasiatheria</taxon>
        <taxon>Carnivora</taxon>
        <taxon>Caniformia</taxon>
        <taxon>Canidae</taxon>
        <taxon>Canis</taxon>
    </lineage>
</organism>
<keyword evidence="3 9" id="KW-0812">Transmembrane</keyword>
<dbReference type="GO" id="GO:0016020">
    <property type="term" value="C:membrane"/>
    <property type="evidence" value="ECO:0007669"/>
    <property type="project" value="UniProtKB-SubCell"/>
</dbReference>
<dbReference type="InterPro" id="IPR009565">
    <property type="entry name" value="FAM174-like"/>
</dbReference>
<gene>
    <name evidence="11" type="primary">FAM174C</name>
</gene>
<evidence type="ECO:0000256" key="1">
    <source>
        <dbReference type="ARBA" id="ARBA00004479"/>
    </source>
</evidence>
<sequence>MGPRVLPPPPLLPLLLLLSALLCGAQEAAPPSPRPVQARLSPSPAVTNGSQPGSPHNSTHARPPASPGSSLLRFFYVLTGLSGLAALYFLIRAFRCGRRRPVLARLPPHVSAPGPAPGAPWPGGGGGTRARPLPPGRRPRVTPPGRAPPRFCGARDSPPAARAPGSRRSGRGRSGAGVAGAEGAEGAEGAGGLGRPAGWPDPDAGPELASARLQVEEAAAEEVRPPGQHRRPHGHGVAGQRRGDRLRDPESEMMLRSRRRPFQKPQGEDKRRNGLRGARHPADPPAGFAADSQSTASALPFTRMPPCRMLRANQRRRKPHAGLRDWGTVAWVTPLLRGTGRAEGPVWDLSGSCPAVLATIKAAVAR</sequence>
<keyword evidence="4 10" id="KW-0732">Signal</keyword>
<proteinExistence type="inferred from homology"/>
<evidence type="ECO:0000256" key="3">
    <source>
        <dbReference type="ARBA" id="ARBA00022692"/>
    </source>
</evidence>
<name>A0A8C0QEF9_CANLF</name>
<comment type="similarity">
    <text evidence="2">Belongs to the FAM174 family.</text>
</comment>